<dbReference type="SMART" id="SM00490">
    <property type="entry name" value="HELICc"/>
    <property type="match status" value="1"/>
</dbReference>
<dbReference type="GO" id="GO:0005524">
    <property type="term" value="F:ATP binding"/>
    <property type="evidence" value="ECO:0007669"/>
    <property type="project" value="UniProtKB-KW"/>
</dbReference>
<evidence type="ECO:0000313" key="6">
    <source>
        <dbReference type="EMBL" id="KAG4419363.1"/>
    </source>
</evidence>
<dbReference type="PANTHER" id="PTHR45626">
    <property type="entry name" value="TRANSCRIPTION TERMINATION FACTOR 2-RELATED"/>
    <property type="match status" value="1"/>
</dbReference>
<dbReference type="GO" id="GO:0016787">
    <property type="term" value="F:hydrolase activity"/>
    <property type="evidence" value="ECO:0007669"/>
    <property type="project" value="UniProtKB-KW"/>
</dbReference>
<keyword evidence="1" id="KW-0547">Nucleotide-binding</keyword>
<reference evidence="6" key="1">
    <citation type="submission" date="2021-02" db="EMBL/GenBank/DDBJ databases">
        <title>Genome sequence Cadophora malorum strain M34.</title>
        <authorList>
            <person name="Stefanovic E."/>
            <person name="Vu D."/>
            <person name="Scully C."/>
            <person name="Dijksterhuis J."/>
            <person name="Roader J."/>
            <person name="Houbraken J."/>
        </authorList>
    </citation>
    <scope>NUCLEOTIDE SEQUENCE</scope>
    <source>
        <strain evidence="6">M34</strain>
    </source>
</reference>
<dbReference type="PROSITE" id="PS51194">
    <property type="entry name" value="HELICASE_CTER"/>
    <property type="match status" value="1"/>
</dbReference>
<dbReference type="InterPro" id="IPR001650">
    <property type="entry name" value="Helicase_C-like"/>
</dbReference>
<keyword evidence="3" id="KW-0067">ATP-binding</keyword>
<dbReference type="InterPro" id="IPR014001">
    <property type="entry name" value="Helicase_ATP-bd"/>
</dbReference>
<feature type="domain" description="Helicase ATP-binding" evidence="4">
    <location>
        <begin position="303"/>
        <end position="489"/>
    </location>
</feature>
<dbReference type="GO" id="GO:0005634">
    <property type="term" value="C:nucleus"/>
    <property type="evidence" value="ECO:0007669"/>
    <property type="project" value="TreeGrafter"/>
</dbReference>
<dbReference type="PROSITE" id="PS51192">
    <property type="entry name" value="HELICASE_ATP_BIND_1"/>
    <property type="match status" value="1"/>
</dbReference>
<dbReference type="Pfam" id="PF00176">
    <property type="entry name" value="SNF2-rel_dom"/>
    <property type="match status" value="1"/>
</dbReference>
<evidence type="ECO:0000256" key="1">
    <source>
        <dbReference type="ARBA" id="ARBA00022741"/>
    </source>
</evidence>
<dbReference type="InterPro" id="IPR049730">
    <property type="entry name" value="SNF2/RAD54-like_C"/>
</dbReference>
<dbReference type="SMART" id="SM00487">
    <property type="entry name" value="DEXDc"/>
    <property type="match status" value="1"/>
</dbReference>
<gene>
    <name evidence="6" type="ORF">IFR04_007511</name>
</gene>
<dbReference type="AlphaFoldDB" id="A0A8H7TIF6"/>
<accession>A0A8H7TIF6</accession>
<dbReference type="OrthoDB" id="448448at2759"/>
<evidence type="ECO:0000259" key="4">
    <source>
        <dbReference type="PROSITE" id="PS51192"/>
    </source>
</evidence>
<evidence type="ECO:0008006" key="8">
    <source>
        <dbReference type="Google" id="ProtNLM"/>
    </source>
</evidence>
<proteinExistence type="predicted"/>
<dbReference type="Gene3D" id="3.40.50.10810">
    <property type="entry name" value="Tandem AAA-ATPase domain"/>
    <property type="match status" value="1"/>
</dbReference>
<dbReference type="GO" id="GO:0008094">
    <property type="term" value="F:ATP-dependent activity, acting on DNA"/>
    <property type="evidence" value="ECO:0007669"/>
    <property type="project" value="TreeGrafter"/>
</dbReference>
<dbReference type="PANTHER" id="PTHR45626:SF52">
    <property type="entry name" value="SINGLE-STRANDED DNA-DEPENDENT ATPASE (EUROFUNG)"/>
    <property type="match status" value="1"/>
</dbReference>
<evidence type="ECO:0000313" key="7">
    <source>
        <dbReference type="Proteomes" id="UP000664132"/>
    </source>
</evidence>
<comment type="caution">
    <text evidence="6">The sequence shown here is derived from an EMBL/GenBank/DDBJ whole genome shotgun (WGS) entry which is preliminary data.</text>
</comment>
<dbReference type="Gene3D" id="3.40.50.300">
    <property type="entry name" value="P-loop containing nucleotide triphosphate hydrolases"/>
    <property type="match status" value="1"/>
</dbReference>
<sequence length="674" mass="76779">MVSVMSSLKHLLNDDQEHQDIDPLLGSQPRPNFNFPYTHPFEDSAVHMAERSWEGLWSELLGTDFGSAEGVPPVNETEGNFDLTYDVQDGITHWVHQSLEIPSLQTSQFDYEQLQQAEASNESPASELICYGMASCPQIHRVSAKVMDNNMSHVDSKLREVAERHSDDYYRFNVQKSVKDIFLQFYDGTIFALLNGHVTTGFEAPLLEHKTLAESVNGSISRDQTALQKTITSVYASLTRSTNLVRVDGDRRLTTNLLLHQEEALDFMIQRENGQISSEYCLWKPVLEEPGWFRHAVTNAKSRAPSSEIGGGILADEMGMGKSLSILALITKTIESSQQWEHGEHSHRDDSATTHQKPIRATLVLVPSAVLINEWLNEIRKHLDGSLNVLKYHGVKRKELVLPHIQDADIVLTTYNTLVAEFGSKASPLHRLNWYRVVLDEGHIIRRQTTTFNRAVSELKARSRWCLTGTPIQNRLDDIGALFAFLRIRPFHSLAMFRRFVSIPFDENEERRAGATRNLTLLLDSLCLRRSRELLHLPAPREYDRLLEFSPEERDQYDNTVKVMNRTLRQRVSEHQTNNVFDEFSNTPMIPVLIMTTGTCAFGLNLTAANRVFIIEPQWNPSVENQAIARAIRMNQKESVVVTRYMIKGTVEQEMRSQQKRKLEIAEIGNSSSQ</sequence>
<dbReference type="EMBL" id="JAFJYH010000107">
    <property type="protein sequence ID" value="KAG4419363.1"/>
    <property type="molecule type" value="Genomic_DNA"/>
</dbReference>
<dbReference type="InterPro" id="IPR050628">
    <property type="entry name" value="SNF2_RAD54_helicase_TF"/>
</dbReference>
<evidence type="ECO:0000256" key="3">
    <source>
        <dbReference type="ARBA" id="ARBA00022840"/>
    </source>
</evidence>
<evidence type="ECO:0000259" key="5">
    <source>
        <dbReference type="PROSITE" id="PS51194"/>
    </source>
</evidence>
<organism evidence="6 7">
    <name type="scientific">Cadophora malorum</name>
    <dbReference type="NCBI Taxonomy" id="108018"/>
    <lineage>
        <taxon>Eukaryota</taxon>
        <taxon>Fungi</taxon>
        <taxon>Dikarya</taxon>
        <taxon>Ascomycota</taxon>
        <taxon>Pezizomycotina</taxon>
        <taxon>Leotiomycetes</taxon>
        <taxon>Helotiales</taxon>
        <taxon>Ploettnerulaceae</taxon>
        <taxon>Cadophora</taxon>
    </lineage>
</organism>
<dbReference type="CDD" id="cd18793">
    <property type="entry name" value="SF2_C_SNF"/>
    <property type="match status" value="1"/>
</dbReference>
<keyword evidence="2" id="KW-0378">Hydrolase</keyword>
<protein>
    <recommendedName>
        <fullName evidence="8">Helicase</fullName>
    </recommendedName>
</protein>
<dbReference type="InterPro" id="IPR027417">
    <property type="entry name" value="P-loop_NTPase"/>
</dbReference>
<evidence type="ECO:0000256" key="2">
    <source>
        <dbReference type="ARBA" id="ARBA00022801"/>
    </source>
</evidence>
<dbReference type="SUPFAM" id="SSF52540">
    <property type="entry name" value="P-loop containing nucleoside triphosphate hydrolases"/>
    <property type="match status" value="2"/>
</dbReference>
<dbReference type="InterPro" id="IPR000330">
    <property type="entry name" value="SNF2_N"/>
</dbReference>
<name>A0A8H7TIF6_9HELO</name>
<feature type="domain" description="Helicase C-terminal" evidence="5">
    <location>
        <begin position="538"/>
        <end position="674"/>
    </location>
</feature>
<dbReference type="InterPro" id="IPR038718">
    <property type="entry name" value="SNF2-like_sf"/>
</dbReference>
<dbReference type="Proteomes" id="UP000664132">
    <property type="component" value="Unassembled WGS sequence"/>
</dbReference>
<keyword evidence="7" id="KW-1185">Reference proteome</keyword>
<dbReference type="GO" id="GO:0006281">
    <property type="term" value="P:DNA repair"/>
    <property type="evidence" value="ECO:0007669"/>
    <property type="project" value="TreeGrafter"/>
</dbReference>
<dbReference type="CDD" id="cd18008">
    <property type="entry name" value="DEXDc_SHPRH-like"/>
    <property type="match status" value="1"/>
</dbReference>